<dbReference type="Gene3D" id="2.160.20.70">
    <property type="match status" value="1"/>
</dbReference>
<dbReference type="GO" id="GO:1901891">
    <property type="term" value="P:regulation of cell septum assembly"/>
    <property type="evidence" value="ECO:0007669"/>
    <property type="project" value="InterPro"/>
</dbReference>
<evidence type="ECO:0000313" key="8">
    <source>
        <dbReference type="EMBL" id="VAW68728.1"/>
    </source>
</evidence>
<evidence type="ECO:0000256" key="2">
    <source>
        <dbReference type="ARBA" id="ARBA00022618"/>
    </source>
</evidence>
<dbReference type="InterPro" id="IPR005526">
    <property type="entry name" value="Septum_form_inhib_MinC_C"/>
</dbReference>
<gene>
    <name evidence="8" type="ORF">MNBD_GAMMA10-2128</name>
</gene>
<reference evidence="8" key="1">
    <citation type="submission" date="2018-06" db="EMBL/GenBank/DDBJ databases">
        <authorList>
            <person name="Zhirakovskaya E."/>
        </authorList>
    </citation>
    <scope>NUCLEOTIDE SEQUENCE</scope>
</reference>
<evidence type="ECO:0000256" key="4">
    <source>
        <dbReference type="ARBA" id="ARBA00023306"/>
    </source>
</evidence>
<name>A0A3B0XKD8_9ZZZZ</name>
<feature type="domain" description="Septum formation inhibitor MinC N-terminal" evidence="7">
    <location>
        <begin position="6"/>
        <end position="78"/>
    </location>
</feature>
<keyword evidence="4" id="KW-0131">Cell cycle</keyword>
<dbReference type="InterPro" id="IPR013033">
    <property type="entry name" value="MinC"/>
</dbReference>
<protein>
    <submittedName>
        <fullName evidence="8">Septum site-determining protein MinC</fullName>
    </submittedName>
</protein>
<accession>A0A3B0XKD8</accession>
<dbReference type="HAMAP" id="MF_00267">
    <property type="entry name" value="MinC"/>
    <property type="match status" value="1"/>
</dbReference>
<dbReference type="GO" id="GO:0051302">
    <property type="term" value="P:regulation of cell division"/>
    <property type="evidence" value="ECO:0007669"/>
    <property type="project" value="InterPro"/>
</dbReference>
<dbReference type="InterPro" id="IPR036145">
    <property type="entry name" value="MinC_C_sf"/>
</dbReference>
<keyword evidence="2" id="KW-0132">Cell division</keyword>
<evidence type="ECO:0000256" key="5">
    <source>
        <dbReference type="ARBA" id="ARBA00025606"/>
    </source>
</evidence>
<keyword evidence="3" id="KW-0717">Septation</keyword>
<evidence type="ECO:0000259" key="7">
    <source>
        <dbReference type="Pfam" id="PF05209"/>
    </source>
</evidence>
<dbReference type="GO" id="GO:0000902">
    <property type="term" value="P:cell morphogenesis"/>
    <property type="evidence" value="ECO:0007669"/>
    <property type="project" value="InterPro"/>
</dbReference>
<feature type="domain" description="Septum formation inhibitor MinC C-terminal" evidence="6">
    <location>
        <begin position="135"/>
        <end position="236"/>
    </location>
</feature>
<dbReference type="AlphaFoldDB" id="A0A3B0XKD8"/>
<comment type="similarity">
    <text evidence="1">Belongs to the MinC family.</text>
</comment>
<dbReference type="EMBL" id="UOFJ01000361">
    <property type="protein sequence ID" value="VAW68728.1"/>
    <property type="molecule type" value="Genomic_DNA"/>
</dbReference>
<dbReference type="PANTHER" id="PTHR34108">
    <property type="entry name" value="SEPTUM SITE-DETERMINING PROTEIN MINC"/>
    <property type="match status" value="1"/>
</dbReference>
<organism evidence="8">
    <name type="scientific">hydrothermal vent metagenome</name>
    <dbReference type="NCBI Taxonomy" id="652676"/>
    <lineage>
        <taxon>unclassified sequences</taxon>
        <taxon>metagenomes</taxon>
        <taxon>ecological metagenomes</taxon>
    </lineage>
</organism>
<sequence>MSDACLQLKGSVVTTFILELYRYSAKEFSQQLQSKISQAPEFFENSSVVISLDKVNESVEDIDLEELLLLCRQFGLQPMAFRCTDSRFLASISVTGLTLLTDSSSRESTKEPAKTPIATQNTEIKTVLTPRKSQIISRPVRSGQQIYAEGSDLIILSRVSAGAEVLADGHIHVYGHLLGRALAGAKGDTDARVFCNKMEAELISIAGNFLLSDALREKVWLQPAQVYLDEQTLHVEPV</sequence>
<evidence type="ECO:0000259" key="6">
    <source>
        <dbReference type="Pfam" id="PF03775"/>
    </source>
</evidence>
<dbReference type="InterPro" id="IPR016098">
    <property type="entry name" value="CAP/MinC_C"/>
</dbReference>
<dbReference type="SUPFAM" id="SSF63848">
    <property type="entry name" value="Cell-division inhibitor MinC, C-terminal domain"/>
    <property type="match status" value="1"/>
</dbReference>
<dbReference type="Gene3D" id="3.30.70.260">
    <property type="match status" value="1"/>
</dbReference>
<dbReference type="InterPro" id="IPR007874">
    <property type="entry name" value="MinC_N"/>
</dbReference>
<comment type="function">
    <text evidence="5">Cell division inhibitor that blocks the formation of polar Z ring septums. Rapidly oscillates between the poles of the cell to destabilize FtsZ filaments that have formed before they mature into polar Z rings. Prevents FtsZ polymerization.</text>
</comment>
<dbReference type="PANTHER" id="PTHR34108:SF1">
    <property type="entry name" value="SEPTUM SITE-DETERMINING PROTEIN MINC"/>
    <property type="match status" value="1"/>
</dbReference>
<dbReference type="Pfam" id="PF05209">
    <property type="entry name" value="MinC_N"/>
    <property type="match status" value="1"/>
</dbReference>
<evidence type="ECO:0000256" key="1">
    <source>
        <dbReference type="ARBA" id="ARBA00006291"/>
    </source>
</evidence>
<proteinExistence type="inferred from homology"/>
<evidence type="ECO:0000256" key="3">
    <source>
        <dbReference type="ARBA" id="ARBA00023210"/>
    </source>
</evidence>
<dbReference type="Pfam" id="PF03775">
    <property type="entry name" value="MinC_C"/>
    <property type="match status" value="1"/>
</dbReference>
<dbReference type="GO" id="GO:0000917">
    <property type="term" value="P:division septum assembly"/>
    <property type="evidence" value="ECO:0007669"/>
    <property type="project" value="UniProtKB-KW"/>
</dbReference>
<dbReference type="NCBIfam" id="TIGR01222">
    <property type="entry name" value="minC"/>
    <property type="match status" value="1"/>
</dbReference>